<feature type="domain" description="RRM" evidence="2">
    <location>
        <begin position="348"/>
        <end position="421"/>
    </location>
</feature>
<dbReference type="GO" id="GO:0003723">
    <property type="term" value="F:RNA binding"/>
    <property type="evidence" value="ECO:0007669"/>
    <property type="project" value="UniProtKB-KW"/>
</dbReference>
<feature type="domain" description="RRM" evidence="2">
    <location>
        <begin position="132"/>
        <end position="204"/>
    </location>
</feature>
<feature type="domain" description="RRM" evidence="2">
    <location>
        <begin position="428"/>
        <end position="502"/>
    </location>
</feature>
<dbReference type="InterPro" id="IPR000504">
    <property type="entry name" value="RRM_dom"/>
</dbReference>
<keyword evidence="4" id="KW-1185">Reference proteome</keyword>
<name>A0AAD4N0I8_9BILA</name>
<dbReference type="PANTHER" id="PTHR48024">
    <property type="entry name" value="GEO13361P1-RELATED"/>
    <property type="match status" value="1"/>
</dbReference>
<dbReference type="GO" id="GO:0005634">
    <property type="term" value="C:nucleus"/>
    <property type="evidence" value="ECO:0007669"/>
    <property type="project" value="TreeGrafter"/>
</dbReference>
<sequence length="513" mass="58393">MFQLTQSISDPRAGSSAMLLFLRPSRIHINQLSNNRRQICAFTSTIPIQRNVNHEETRKLSLCASSPRKYDSVPFKEELLSSANRRYCIGSFKTKVAMEVKVRFELPAMQPSLEASLFCVRDGPGTYDDPRTVFVTGLSKDTTVHSLRQYFIKKNLDVANCRIARNKKTGDSLKYGFVEFATVEQAELASKERPFIDYKNVSVQMSGNKDLDDKYRIFVGGLLKVTSGATLHHHFSKFGDIFACYIVRDDDNLSKGFGYVTYKSQDSLDRALNSQPHSIDNKVVFVKHTSPRSRELTLFIGNLSPKSNDESLKEHFSNVFQLDRALKDQPHVIDGVEVKINYQTSELDLVVDSLPRNISEASLKKSLLDLFSRYGQVRECRFIKNSAGTTTAFVALSSKDEVSRALADRPHRISGKLINTHQKGAEFALIVHGLPKNTTDEDLYETFSKAGKLVHWQVKRDRKNKTNRPLGYGFVSFSTAEEVARAIENQPYYINGTMLKIERRYEIYKEYER</sequence>
<dbReference type="CDD" id="cd00590">
    <property type="entry name" value="RRM_SF"/>
    <property type="match status" value="2"/>
</dbReference>
<dbReference type="InterPro" id="IPR035979">
    <property type="entry name" value="RBD_domain_sf"/>
</dbReference>
<evidence type="ECO:0000256" key="1">
    <source>
        <dbReference type="ARBA" id="ARBA00022884"/>
    </source>
</evidence>
<proteinExistence type="predicted"/>
<dbReference type="InterPro" id="IPR050886">
    <property type="entry name" value="RNA-binding_reg"/>
</dbReference>
<dbReference type="InterPro" id="IPR012677">
    <property type="entry name" value="Nucleotide-bd_a/b_plait_sf"/>
</dbReference>
<dbReference type="Proteomes" id="UP001201812">
    <property type="component" value="Unassembled WGS sequence"/>
</dbReference>
<dbReference type="SMART" id="SM00360">
    <property type="entry name" value="RRM"/>
    <property type="match status" value="4"/>
</dbReference>
<keyword evidence="1" id="KW-0694">RNA-binding</keyword>
<organism evidence="3 4">
    <name type="scientific">Ditylenchus destructor</name>
    <dbReference type="NCBI Taxonomy" id="166010"/>
    <lineage>
        <taxon>Eukaryota</taxon>
        <taxon>Metazoa</taxon>
        <taxon>Ecdysozoa</taxon>
        <taxon>Nematoda</taxon>
        <taxon>Chromadorea</taxon>
        <taxon>Rhabditida</taxon>
        <taxon>Tylenchina</taxon>
        <taxon>Tylenchomorpha</taxon>
        <taxon>Sphaerularioidea</taxon>
        <taxon>Anguinidae</taxon>
        <taxon>Anguininae</taxon>
        <taxon>Ditylenchus</taxon>
    </lineage>
</organism>
<dbReference type="Pfam" id="PF00076">
    <property type="entry name" value="RRM_1"/>
    <property type="match status" value="4"/>
</dbReference>
<evidence type="ECO:0000259" key="2">
    <source>
        <dbReference type="SMART" id="SM00360"/>
    </source>
</evidence>
<accession>A0AAD4N0I8</accession>
<dbReference type="SUPFAM" id="SSF54928">
    <property type="entry name" value="RNA-binding domain, RBD"/>
    <property type="match status" value="4"/>
</dbReference>
<dbReference type="PANTHER" id="PTHR48024:SF56">
    <property type="entry name" value="HETEROGENEOUS NUCLEAR RIBONUCLEOPROTEIN A0"/>
    <property type="match status" value="1"/>
</dbReference>
<gene>
    <name evidence="3" type="ORF">DdX_10711</name>
</gene>
<comment type="caution">
    <text evidence="3">The sequence shown here is derived from an EMBL/GenBank/DDBJ whole genome shotgun (WGS) entry which is preliminary data.</text>
</comment>
<feature type="domain" description="RRM" evidence="2">
    <location>
        <begin position="216"/>
        <end position="287"/>
    </location>
</feature>
<dbReference type="EMBL" id="JAKKPZ010000026">
    <property type="protein sequence ID" value="KAI1710353.1"/>
    <property type="molecule type" value="Genomic_DNA"/>
</dbReference>
<dbReference type="AlphaFoldDB" id="A0AAD4N0I8"/>
<dbReference type="Gene3D" id="3.30.70.330">
    <property type="match status" value="4"/>
</dbReference>
<reference evidence="3" key="1">
    <citation type="submission" date="2022-01" db="EMBL/GenBank/DDBJ databases">
        <title>Genome Sequence Resource for Two Populations of Ditylenchus destructor, the Migratory Endoparasitic Phytonematode.</title>
        <authorList>
            <person name="Zhang H."/>
            <person name="Lin R."/>
            <person name="Xie B."/>
        </authorList>
    </citation>
    <scope>NUCLEOTIDE SEQUENCE</scope>
    <source>
        <strain evidence="3">BazhouSP</strain>
    </source>
</reference>
<evidence type="ECO:0000313" key="4">
    <source>
        <dbReference type="Proteomes" id="UP001201812"/>
    </source>
</evidence>
<protein>
    <submittedName>
        <fullName evidence="3">RNA recognition motif domain-containing protein</fullName>
    </submittedName>
</protein>
<evidence type="ECO:0000313" key="3">
    <source>
        <dbReference type="EMBL" id="KAI1710353.1"/>
    </source>
</evidence>